<keyword evidence="3" id="KW-0217">Developmental protein</keyword>
<dbReference type="InterPro" id="IPR003340">
    <property type="entry name" value="B3_DNA-bd"/>
</dbReference>
<keyword evidence="9" id="KW-0292">Fruit ripening</keyword>
<dbReference type="InterPro" id="IPR010525">
    <property type="entry name" value="ARF_dom"/>
</dbReference>
<dbReference type="InterPro" id="IPR044835">
    <property type="entry name" value="ARF_plant"/>
</dbReference>
<sequence>MRLSSSSSSTTTGFNAQPEEGETKCLNSELWHACAGPLVSLPQIGSRVVYFPQGHSEQVAASTNKEVDSTIPNYPGLQPQLICQLHNVTMHADVETDEVYAQMTLQPLSPQEQKDLCLLPAELGTASKQPTNYFCKTLTASDTSTHGGFSVPRRAAEKVFPPLDYSQTPPAQELMAKDLHGNEWKFRHIFRGQPKRHLLTTGWSVFVSAKRLVAGDSVIFIWNESNQLLLGIRRANRPQTVMPSSVLSSDSMHIGLLAAAAHAAATNSRFTIFYNPRASPSEFVIPLAKYAKAVYHTRVSVGMRFRMLFETEESSVRRYMGTITGISDLDAVRWPNSHWRSVKVGWDESTAGERQPRVSLWEIEPLTTFPMYPSPFSLRLKRPWPSALPSFPGLRDGDMSVNSPLAWLRGGIGDQGIQSLNFQRFGVSPWMQPRLDTSMLGGLQPDIYHVMAAAALQETGSLDTSKLSNQHLLQFQQNTPNLSASLIQNQMLQTPHNQQNFLQNFPENSVISQAQILQQQLQLRQQLNDQQQQQQLHQQRQQQQVEQQVQQSQQLHPHFQDQQTNKTIPTVSPIGPTSVSQFTPLQGFSSTSQLQNFSDLIGNHMTSGNNSSMPSVLSSFSHEGTTNLVNLHGPNPIASHSSSSKRVALDPQLPSKVSQFGVPQQEELVMPSSKVTDLPALLPPFPGRDFPDFQGVADSHNNLLFGVTCSPQKNVDQTNPPSGTFVKVHKSGSFGRSLDISKFSSYNELRSELAHMFGLEGLLEDPQRSGWQLVFVDRENDVLLLGDDPWQEFVNSVWYIKILSPLEVQQMGKEGLDPNSVHSHYLSSNGNSCDEFMSRNDPRTSLNGIPSRAQQPTRCTTIRRALAAPSGCCAAAAALRRPPDSPPLYAAWFNRRRHRFCSNSPFRHHTKMAANLEINFGSN</sequence>
<dbReference type="GO" id="GO:0005634">
    <property type="term" value="C:nucleus"/>
    <property type="evidence" value="ECO:0007669"/>
    <property type="project" value="UniProtKB-SubCell"/>
</dbReference>
<evidence type="ECO:0000256" key="9">
    <source>
        <dbReference type="ARBA" id="ARBA00033478"/>
    </source>
</evidence>
<feature type="compositionally biased region" description="Low complexity" evidence="11">
    <location>
        <begin position="547"/>
        <end position="563"/>
    </location>
</feature>
<comment type="subunit">
    <text evidence="10">Homodimers and heterodimers.</text>
</comment>
<dbReference type="SMART" id="SM01019">
    <property type="entry name" value="B3"/>
    <property type="match status" value="1"/>
</dbReference>
<evidence type="ECO:0000313" key="15">
    <source>
        <dbReference type="Proteomes" id="UP001293254"/>
    </source>
</evidence>
<evidence type="ECO:0000256" key="6">
    <source>
        <dbReference type="ARBA" id="ARBA00023163"/>
    </source>
</evidence>
<dbReference type="GO" id="GO:0009835">
    <property type="term" value="P:fruit ripening"/>
    <property type="evidence" value="ECO:0007669"/>
    <property type="project" value="UniProtKB-KW"/>
</dbReference>
<comment type="caution">
    <text evidence="14">The sequence shown here is derived from an EMBL/GenBank/DDBJ whole genome shotgun (WGS) entry which is preliminary data.</text>
</comment>
<evidence type="ECO:0000256" key="11">
    <source>
        <dbReference type="SAM" id="MobiDB-lite"/>
    </source>
</evidence>
<evidence type="ECO:0000256" key="2">
    <source>
        <dbReference type="ARBA" id="ARBA00007853"/>
    </source>
</evidence>
<evidence type="ECO:0000313" key="14">
    <source>
        <dbReference type="EMBL" id="KAK4429200.1"/>
    </source>
</evidence>
<dbReference type="Gene3D" id="3.10.20.90">
    <property type="entry name" value="Phosphatidylinositol 3-kinase Catalytic Subunit, Chain A, domain 1"/>
    <property type="match status" value="1"/>
</dbReference>
<protein>
    <recommendedName>
        <fullName evidence="10">Auxin response factor</fullName>
    </recommendedName>
</protein>
<dbReference type="Pfam" id="PF02309">
    <property type="entry name" value="AUX_IAA"/>
    <property type="match status" value="1"/>
</dbReference>
<dbReference type="PROSITE" id="PS50863">
    <property type="entry name" value="B3"/>
    <property type="match status" value="1"/>
</dbReference>
<dbReference type="FunFam" id="3.10.20.90:FF:000047">
    <property type="entry name" value="Auxin response factor"/>
    <property type="match status" value="1"/>
</dbReference>
<evidence type="ECO:0000256" key="4">
    <source>
        <dbReference type="ARBA" id="ARBA00023015"/>
    </source>
</evidence>
<dbReference type="CDD" id="cd10017">
    <property type="entry name" value="B3_DNA"/>
    <property type="match status" value="1"/>
</dbReference>
<evidence type="ECO:0000256" key="1">
    <source>
        <dbReference type="ARBA" id="ARBA00004123"/>
    </source>
</evidence>
<dbReference type="InterPro" id="IPR015300">
    <property type="entry name" value="DNA-bd_pseudobarrel_sf"/>
</dbReference>
<evidence type="ECO:0000259" key="12">
    <source>
        <dbReference type="PROSITE" id="PS50863"/>
    </source>
</evidence>
<dbReference type="FunFam" id="2.40.330.10:FF:000001">
    <property type="entry name" value="Auxin response factor"/>
    <property type="match status" value="1"/>
</dbReference>
<comment type="function">
    <text evidence="10">Auxin response factors (ARFs) are transcriptional factors that bind specifically to the DNA sequence 5'-TGTCTC-3' found in the auxin-responsive promoter elements (AuxREs).</text>
</comment>
<accession>A0AAE2CNZ5</accession>
<proteinExistence type="inferred from homology"/>
<comment type="similarity">
    <text evidence="2 10">Belongs to the ARF family.</text>
</comment>
<dbReference type="InterPro" id="IPR033389">
    <property type="entry name" value="AUX/IAA_dom"/>
</dbReference>
<keyword evidence="8 10" id="KW-0927">Auxin signaling pathway</keyword>
<feature type="compositionally biased region" description="Polar residues" evidence="11">
    <location>
        <begin position="564"/>
        <end position="585"/>
    </location>
</feature>
<dbReference type="GO" id="GO:0009734">
    <property type="term" value="P:auxin-activated signaling pathway"/>
    <property type="evidence" value="ECO:0007669"/>
    <property type="project" value="UniProtKB-KW"/>
</dbReference>
<dbReference type="Gene3D" id="2.40.330.10">
    <property type="entry name" value="DNA-binding pseudobarrel domain"/>
    <property type="match status" value="1"/>
</dbReference>
<dbReference type="GO" id="GO:0003677">
    <property type="term" value="F:DNA binding"/>
    <property type="evidence" value="ECO:0007669"/>
    <property type="project" value="UniProtKB-KW"/>
</dbReference>
<feature type="region of interest" description="Disordered" evidence="11">
    <location>
        <begin position="547"/>
        <end position="585"/>
    </location>
</feature>
<feature type="region of interest" description="Disordered" evidence="11">
    <location>
        <begin position="630"/>
        <end position="649"/>
    </location>
</feature>
<feature type="domain" description="PB1" evidence="13">
    <location>
        <begin position="723"/>
        <end position="807"/>
    </location>
</feature>
<dbReference type="Pfam" id="PF06507">
    <property type="entry name" value="ARF_AD"/>
    <property type="match status" value="1"/>
</dbReference>
<comment type="subcellular location">
    <subcellularLocation>
        <location evidence="1 10">Nucleus</location>
    </subcellularLocation>
</comment>
<dbReference type="GO" id="GO:0006355">
    <property type="term" value="P:regulation of DNA-templated transcription"/>
    <property type="evidence" value="ECO:0007669"/>
    <property type="project" value="InterPro"/>
</dbReference>
<reference evidence="14" key="1">
    <citation type="submission" date="2020-06" db="EMBL/GenBank/DDBJ databases">
        <authorList>
            <person name="Li T."/>
            <person name="Hu X."/>
            <person name="Zhang T."/>
            <person name="Song X."/>
            <person name="Zhang H."/>
            <person name="Dai N."/>
            <person name="Sheng W."/>
            <person name="Hou X."/>
            <person name="Wei L."/>
        </authorList>
    </citation>
    <scope>NUCLEOTIDE SEQUENCE</scope>
    <source>
        <strain evidence="14">3651</strain>
        <tissue evidence="14">Leaf</tissue>
    </source>
</reference>
<dbReference type="SUPFAM" id="SSF54277">
    <property type="entry name" value="CAD &amp; PB1 domains"/>
    <property type="match status" value="1"/>
</dbReference>
<dbReference type="Gene3D" id="2.30.30.1040">
    <property type="match status" value="1"/>
</dbReference>
<evidence type="ECO:0000256" key="10">
    <source>
        <dbReference type="RuleBase" id="RU004561"/>
    </source>
</evidence>
<evidence type="ECO:0000259" key="13">
    <source>
        <dbReference type="PROSITE" id="PS51745"/>
    </source>
</evidence>
<name>A0AAE2CNZ5_9LAMI</name>
<organism evidence="14 15">
    <name type="scientific">Sesamum alatum</name>
    <dbReference type="NCBI Taxonomy" id="300844"/>
    <lineage>
        <taxon>Eukaryota</taxon>
        <taxon>Viridiplantae</taxon>
        <taxon>Streptophyta</taxon>
        <taxon>Embryophyta</taxon>
        <taxon>Tracheophyta</taxon>
        <taxon>Spermatophyta</taxon>
        <taxon>Magnoliopsida</taxon>
        <taxon>eudicotyledons</taxon>
        <taxon>Gunneridae</taxon>
        <taxon>Pentapetalae</taxon>
        <taxon>asterids</taxon>
        <taxon>lamiids</taxon>
        <taxon>Lamiales</taxon>
        <taxon>Pedaliaceae</taxon>
        <taxon>Sesamum</taxon>
    </lineage>
</organism>
<dbReference type="PANTHER" id="PTHR31384">
    <property type="entry name" value="AUXIN RESPONSE FACTOR 4-RELATED"/>
    <property type="match status" value="1"/>
</dbReference>
<feature type="region of interest" description="Disordered" evidence="11">
    <location>
        <begin position="1"/>
        <end position="20"/>
    </location>
</feature>
<keyword evidence="5 10" id="KW-0238">DNA-binding</keyword>
<dbReference type="Pfam" id="PF02362">
    <property type="entry name" value="B3"/>
    <property type="match status" value="1"/>
</dbReference>
<dbReference type="PANTHER" id="PTHR31384:SF150">
    <property type="entry name" value="AUXIN RESPONSE FACTOR 6"/>
    <property type="match status" value="1"/>
</dbReference>
<keyword evidence="6 10" id="KW-0804">Transcription</keyword>
<reference evidence="14" key="2">
    <citation type="journal article" date="2024" name="Plant">
        <title>Genomic evolution and insights into agronomic trait innovations of Sesamum species.</title>
        <authorList>
            <person name="Miao H."/>
            <person name="Wang L."/>
            <person name="Qu L."/>
            <person name="Liu H."/>
            <person name="Sun Y."/>
            <person name="Le M."/>
            <person name="Wang Q."/>
            <person name="Wei S."/>
            <person name="Zheng Y."/>
            <person name="Lin W."/>
            <person name="Duan Y."/>
            <person name="Cao H."/>
            <person name="Xiong S."/>
            <person name="Wang X."/>
            <person name="Wei L."/>
            <person name="Li C."/>
            <person name="Ma Q."/>
            <person name="Ju M."/>
            <person name="Zhao R."/>
            <person name="Li G."/>
            <person name="Mu C."/>
            <person name="Tian Q."/>
            <person name="Mei H."/>
            <person name="Zhang T."/>
            <person name="Gao T."/>
            <person name="Zhang H."/>
        </authorList>
    </citation>
    <scope>NUCLEOTIDE SEQUENCE</scope>
    <source>
        <strain evidence="14">3651</strain>
    </source>
</reference>
<feature type="compositionally biased region" description="Low complexity" evidence="11">
    <location>
        <begin position="1"/>
        <end position="12"/>
    </location>
</feature>
<keyword evidence="4 10" id="KW-0805">Transcription regulation</keyword>
<dbReference type="AlphaFoldDB" id="A0AAE2CNZ5"/>
<dbReference type="SUPFAM" id="SSF101936">
    <property type="entry name" value="DNA-binding pseudobarrel domain"/>
    <property type="match status" value="1"/>
</dbReference>
<keyword evidence="7 10" id="KW-0539">Nucleus</keyword>
<gene>
    <name evidence="14" type="ORF">Salat_1220300</name>
</gene>
<evidence type="ECO:0000256" key="7">
    <source>
        <dbReference type="ARBA" id="ARBA00023242"/>
    </source>
</evidence>
<evidence type="ECO:0000256" key="5">
    <source>
        <dbReference type="ARBA" id="ARBA00023125"/>
    </source>
</evidence>
<dbReference type="FunFam" id="2.30.30.1040:FF:000001">
    <property type="entry name" value="Auxin response factor"/>
    <property type="match status" value="1"/>
</dbReference>
<dbReference type="PROSITE" id="PS51745">
    <property type="entry name" value="PB1"/>
    <property type="match status" value="1"/>
</dbReference>
<dbReference type="Proteomes" id="UP001293254">
    <property type="component" value="Unassembled WGS sequence"/>
</dbReference>
<feature type="domain" description="TF-B3" evidence="12">
    <location>
        <begin position="134"/>
        <end position="236"/>
    </location>
</feature>
<dbReference type="EMBL" id="JACGWO010000004">
    <property type="protein sequence ID" value="KAK4429200.1"/>
    <property type="molecule type" value="Genomic_DNA"/>
</dbReference>
<keyword evidence="15" id="KW-1185">Reference proteome</keyword>
<evidence type="ECO:0000256" key="3">
    <source>
        <dbReference type="ARBA" id="ARBA00022473"/>
    </source>
</evidence>
<evidence type="ECO:0000256" key="8">
    <source>
        <dbReference type="ARBA" id="ARBA00023294"/>
    </source>
</evidence>
<dbReference type="InterPro" id="IPR053793">
    <property type="entry name" value="PB1-like"/>
</dbReference>